<dbReference type="PANTHER" id="PTHR46402">
    <property type="entry name" value="SET AND MYND DOMAIN-CONTAINING PROTEIN 5"/>
    <property type="match status" value="1"/>
</dbReference>
<reference evidence="4 5" key="1">
    <citation type="submission" date="2021-04" db="EMBL/GenBank/DDBJ databases">
        <authorList>
            <person name="Bliznina A."/>
        </authorList>
    </citation>
    <scope>NUCLEOTIDE SEQUENCE [LARGE SCALE GENOMIC DNA]</scope>
</reference>
<sequence length="140" mass="16115">MEVVNIPEKGRGMIATEDHKEGKVLLEEEPICSAQFSWGRKLGYSCCFHCMYPLEEPDQCIARLTQGQIISLPENSWTTNEYEKPSPVACPKTGVLYCSETCLKKADYDYMRLLLPNWEAVEEVEDLWRDMNFPRKSQAS</sequence>
<evidence type="ECO:0000313" key="4">
    <source>
        <dbReference type="EMBL" id="CAG5100352.1"/>
    </source>
</evidence>
<accession>A0ABN7SHT1</accession>
<dbReference type="PANTHER" id="PTHR46402:SF2">
    <property type="entry name" value="HISTONE-LYSINE N-TRIMETHYLTRANSFERASE SMYD5"/>
    <property type="match status" value="1"/>
</dbReference>
<keyword evidence="5" id="KW-1185">Reference proteome</keyword>
<keyword evidence="2" id="KW-0808">Transferase</keyword>
<evidence type="ECO:0000256" key="3">
    <source>
        <dbReference type="ARBA" id="ARBA00022691"/>
    </source>
</evidence>
<organism evidence="4 5">
    <name type="scientific">Oikopleura dioica</name>
    <name type="common">Tunicate</name>
    <dbReference type="NCBI Taxonomy" id="34765"/>
    <lineage>
        <taxon>Eukaryota</taxon>
        <taxon>Metazoa</taxon>
        <taxon>Chordata</taxon>
        <taxon>Tunicata</taxon>
        <taxon>Appendicularia</taxon>
        <taxon>Copelata</taxon>
        <taxon>Oikopleuridae</taxon>
        <taxon>Oikopleura</taxon>
    </lineage>
</organism>
<gene>
    <name evidence="4" type="ORF">OKIOD_LOCUS8522</name>
</gene>
<dbReference type="SUPFAM" id="SSF82199">
    <property type="entry name" value="SET domain"/>
    <property type="match status" value="1"/>
</dbReference>
<keyword evidence="1" id="KW-0489">Methyltransferase</keyword>
<dbReference type="EMBL" id="OU015569">
    <property type="protein sequence ID" value="CAG5100352.1"/>
    <property type="molecule type" value="Genomic_DNA"/>
</dbReference>
<proteinExistence type="predicted"/>
<keyword evidence="3" id="KW-0949">S-adenosyl-L-methionine</keyword>
<evidence type="ECO:0000256" key="2">
    <source>
        <dbReference type="ARBA" id="ARBA00022679"/>
    </source>
</evidence>
<evidence type="ECO:0000256" key="1">
    <source>
        <dbReference type="ARBA" id="ARBA00022603"/>
    </source>
</evidence>
<name>A0ABN7SHT1_OIKDI</name>
<dbReference type="Proteomes" id="UP001158576">
    <property type="component" value="Chromosome XSR"/>
</dbReference>
<dbReference type="InterPro" id="IPR046341">
    <property type="entry name" value="SET_dom_sf"/>
</dbReference>
<protein>
    <submittedName>
        <fullName evidence="4">Oidioi.mRNA.OKI2018_I69.XSR.g16964.t1.cds</fullName>
    </submittedName>
</protein>
<evidence type="ECO:0000313" key="5">
    <source>
        <dbReference type="Proteomes" id="UP001158576"/>
    </source>
</evidence>